<protein>
    <submittedName>
        <fullName evidence="1">Uncharacterized protein</fullName>
    </submittedName>
</protein>
<sequence>MAPASEACVQLSNELGPVSSLLRKKEVISPSRRAQGQRAVGWYVPGAIMCPCIVVHGRSEGRKETRVVQCDMYLFEVWQYRKTGELSVQLCAGDKGNGFNTCSWDLPYHMEQDGPMQPPSLTQALQTSLNSTCKAEQRVLSLQKQVDGRTRPWSEYLTDMKNAWLKEKDRYQKEMQRLDTELTKAVSGQDAARHALLHFFRIQEVEAPNEDENEGDQIVEDWKHESQDRGGAGAILPSTFESCHAGPGVNLIPTPSRPTQPFISETTLGLVQGCRALCRHLHDEAHERSHGLLIITLAAFLTATRDSSLTAHGRGAVVIEKPSQIFEDGPASRRRGLVNTVARFAPLSSQSAVPTRGSSVLADGRQTGVSHWETPLDTGATAISCFLQLRWCSGSMATSLAEAHPGHLDSSSELWASVQVNCILMKPLVYLQSLRGYGDYLRPCYLKLGCARE</sequence>
<proteinExistence type="predicted"/>
<reference evidence="1 2" key="1">
    <citation type="submission" date="2016-02" db="EMBL/GenBank/DDBJ databases">
        <title>Genome analysis of coral dinoflagellate symbionts highlights evolutionary adaptations to a symbiotic lifestyle.</title>
        <authorList>
            <person name="Aranda M."/>
            <person name="Li Y."/>
            <person name="Liew Y.J."/>
            <person name="Baumgarten S."/>
            <person name="Simakov O."/>
            <person name="Wilson M."/>
            <person name="Piel J."/>
            <person name="Ashoor H."/>
            <person name="Bougouffa S."/>
            <person name="Bajic V.B."/>
            <person name="Ryu T."/>
            <person name="Ravasi T."/>
            <person name="Bayer T."/>
            <person name="Micklem G."/>
            <person name="Kim H."/>
            <person name="Bhak J."/>
            <person name="Lajeunesse T.C."/>
            <person name="Voolstra C.R."/>
        </authorList>
    </citation>
    <scope>NUCLEOTIDE SEQUENCE [LARGE SCALE GENOMIC DNA]</scope>
    <source>
        <strain evidence="1 2">CCMP2467</strain>
    </source>
</reference>
<evidence type="ECO:0000313" key="1">
    <source>
        <dbReference type="EMBL" id="OLP84382.1"/>
    </source>
</evidence>
<comment type="caution">
    <text evidence="1">The sequence shown here is derived from an EMBL/GenBank/DDBJ whole genome shotgun (WGS) entry which is preliminary data.</text>
</comment>
<dbReference type="EMBL" id="LSRX01001045">
    <property type="protein sequence ID" value="OLP84382.1"/>
    <property type="molecule type" value="Genomic_DNA"/>
</dbReference>
<organism evidence="1 2">
    <name type="scientific">Symbiodinium microadriaticum</name>
    <name type="common">Dinoflagellate</name>
    <name type="synonym">Zooxanthella microadriatica</name>
    <dbReference type="NCBI Taxonomy" id="2951"/>
    <lineage>
        <taxon>Eukaryota</taxon>
        <taxon>Sar</taxon>
        <taxon>Alveolata</taxon>
        <taxon>Dinophyceae</taxon>
        <taxon>Suessiales</taxon>
        <taxon>Symbiodiniaceae</taxon>
        <taxon>Symbiodinium</taxon>
    </lineage>
</organism>
<accession>A0A1Q9CN79</accession>
<keyword evidence="2" id="KW-1185">Reference proteome</keyword>
<evidence type="ECO:0000313" key="2">
    <source>
        <dbReference type="Proteomes" id="UP000186817"/>
    </source>
</evidence>
<dbReference type="Proteomes" id="UP000186817">
    <property type="component" value="Unassembled WGS sequence"/>
</dbReference>
<dbReference type="AlphaFoldDB" id="A0A1Q9CN79"/>
<gene>
    <name evidence="1" type="ORF">AK812_SmicGene34741</name>
</gene>
<dbReference type="OrthoDB" id="432795at2759"/>
<name>A0A1Q9CN79_SYMMI</name>